<sequence length="90" mass="9944">MFPAFFHTDHQGVVVEEIAPAYDTQVGEERAEAVQARDAKQQQVVGDDGQHGETQGAKGVRLDVVVLVADEEDPQFTDNISTSDVKLEWF</sequence>
<organism evidence="1 2">
    <name type="scientific">Liparis tanakae</name>
    <name type="common">Tanaka's snailfish</name>
    <dbReference type="NCBI Taxonomy" id="230148"/>
    <lineage>
        <taxon>Eukaryota</taxon>
        <taxon>Metazoa</taxon>
        <taxon>Chordata</taxon>
        <taxon>Craniata</taxon>
        <taxon>Vertebrata</taxon>
        <taxon>Euteleostomi</taxon>
        <taxon>Actinopterygii</taxon>
        <taxon>Neopterygii</taxon>
        <taxon>Teleostei</taxon>
        <taxon>Neoteleostei</taxon>
        <taxon>Acanthomorphata</taxon>
        <taxon>Eupercaria</taxon>
        <taxon>Perciformes</taxon>
        <taxon>Cottioidei</taxon>
        <taxon>Cottales</taxon>
        <taxon>Liparidae</taxon>
        <taxon>Liparis</taxon>
    </lineage>
</organism>
<dbReference type="Proteomes" id="UP000314294">
    <property type="component" value="Unassembled WGS sequence"/>
</dbReference>
<name>A0A4Z2HBM1_9TELE</name>
<reference evidence="1 2" key="1">
    <citation type="submission" date="2019-03" db="EMBL/GenBank/DDBJ databases">
        <title>First draft genome of Liparis tanakae, snailfish: a comprehensive survey of snailfish specific genes.</title>
        <authorList>
            <person name="Kim W."/>
            <person name="Song I."/>
            <person name="Jeong J.-H."/>
            <person name="Kim D."/>
            <person name="Kim S."/>
            <person name="Ryu S."/>
            <person name="Song J.Y."/>
            <person name="Lee S.K."/>
        </authorList>
    </citation>
    <scope>NUCLEOTIDE SEQUENCE [LARGE SCALE GENOMIC DNA]</scope>
    <source>
        <tissue evidence="1">Muscle</tissue>
    </source>
</reference>
<proteinExistence type="predicted"/>
<keyword evidence="2" id="KW-1185">Reference proteome</keyword>
<comment type="caution">
    <text evidence="1">The sequence shown here is derived from an EMBL/GenBank/DDBJ whole genome shotgun (WGS) entry which is preliminary data.</text>
</comment>
<dbReference type="EMBL" id="SRLO01000277">
    <property type="protein sequence ID" value="TNN63287.1"/>
    <property type="molecule type" value="Genomic_DNA"/>
</dbReference>
<protein>
    <submittedName>
        <fullName evidence="1">Uncharacterized protein</fullName>
    </submittedName>
</protein>
<gene>
    <name evidence="1" type="ORF">EYF80_026538</name>
</gene>
<evidence type="ECO:0000313" key="2">
    <source>
        <dbReference type="Proteomes" id="UP000314294"/>
    </source>
</evidence>
<dbReference type="AlphaFoldDB" id="A0A4Z2HBM1"/>
<evidence type="ECO:0000313" key="1">
    <source>
        <dbReference type="EMBL" id="TNN63287.1"/>
    </source>
</evidence>
<accession>A0A4Z2HBM1</accession>